<evidence type="ECO:0000256" key="1">
    <source>
        <dbReference type="SAM" id="Phobius"/>
    </source>
</evidence>
<sequence length="217" mass="22174">MTSTHPHLPAMAVLTLGTGALDAATYLGLEHVFGANMTGNLVLLGISAGTWSTAHFFGPLCALVGFVAGAALGGAMDIRAFSRPRFITAAFALSFLLLGAATAVVVLTPLTTTVIWVVTLLVGVAMGMQSVLARAVGVKDVTTVVVTSTISVLFSDHRAWRTAEGRALMANRIAAVLTMGVGAAIGALLLQVHLAVAMAFALVAMAVSYGLVLARKG</sequence>
<feature type="transmembrane region" description="Helical" evidence="1">
    <location>
        <begin position="86"/>
        <end position="107"/>
    </location>
</feature>
<dbReference type="EMBL" id="BAAANO010000004">
    <property type="protein sequence ID" value="GAA1999577.1"/>
    <property type="molecule type" value="Genomic_DNA"/>
</dbReference>
<feature type="transmembrane region" description="Helical" evidence="1">
    <location>
        <begin position="168"/>
        <end position="189"/>
    </location>
</feature>
<gene>
    <name evidence="2" type="ORF">GCM10009755_03950</name>
</gene>
<accession>A0ABN2T5X6</accession>
<dbReference type="RefSeq" id="WP_344306491.1">
    <property type="nucleotide sequence ID" value="NZ_BAAANO010000004.1"/>
</dbReference>
<dbReference type="PANTHER" id="PTHR37314:SF4">
    <property type="entry name" value="UPF0700 TRANSMEMBRANE PROTEIN YOAK"/>
    <property type="match status" value="1"/>
</dbReference>
<name>A0ABN2T5X6_9MICO</name>
<dbReference type="Pfam" id="PF06912">
    <property type="entry name" value="DUF1275"/>
    <property type="match status" value="1"/>
</dbReference>
<keyword evidence="3" id="KW-1185">Reference proteome</keyword>
<dbReference type="PANTHER" id="PTHR37314">
    <property type="entry name" value="SLR0142 PROTEIN"/>
    <property type="match status" value="1"/>
</dbReference>
<proteinExistence type="predicted"/>
<comment type="caution">
    <text evidence="2">The sequence shown here is derived from an EMBL/GenBank/DDBJ whole genome shotgun (WGS) entry which is preliminary data.</text>
</comment>
<keyword evidence="1" id="KW-0472">Membrane</keyword>
<evidence type="ECO:0000313" key="3">
    <source>
        <dbReference type="Proteomes" id="UP001500755"/>
    </source>
</evidence>
<protein>
    <submittedName>
        <fullName evidence="2">YoaK family protein</fullName>
    </submittedName>
</protein>
<feature type="transmembrane region" description="Helical" evidence="1">
    <location>
        <begin position="113"/>
        <end position="132"/>
    </location>
</feature>
<feature type="transmembrane region" description="Helical" evidence="1">
    <location>
        <begin position="56"/>
        <end position="74"/>
    </location>
</feature>
<dbReference type="InterPro" id="IPR010699">
    <property type="entry name" value="DUF1275"/>
</dbReference>
<organism evidence="2 3">
    <name type="scientific">Brevibacterium samyangense</name>
    <dbReference type="NCBI Taxonomy" id="366888"/>
    <lineage>
        <taxon>Bacteria</taxon>
        <taxon>Bacillati</taxon>
        <taxon>Actinomycetota</taxon>
        <taxon>Actinomycetes</taxon>
        <taxon>Micrococcales</taxon>
        <taxon>Brevibacteriaceae</taxon>
        <taxon>Brevibacterium</taxon>
    </lineage>
</organism>
<keyword evidence="1" id="KW-0812">Transmembrane</keyword>
<evidence type="ECO:0000313" key="2">
    <source>
        <dbReference type="EMBL" id="GAA1999577.1"/>
    </source>
</evidence>
<dbReference type="Proteomes" id="UP001500755">
    <property type="component" value="Unassembled WGS sequence"/>
</dbReference>
<reference evidence="2 3" key="1">
    <citation type="journal article" date="2019" name="Int. J. Syst. Evol. Microbiol.">
        <title>The Global Catalogue of Microorganisms (GCM) 10K type strain sequencing project: providing services to taxonomists for standard genome sequencing and annotation.</title>
        <authorList>
            <consortium name="The Broad Institute Genomics Platform"/>
            <consortium name="The Broad Institute Genome Sequencing Center for Infectious Disease"/>
            <person name="Wu L."/>
            <person name="Ma J."/>
        </authorList>
    </citation>
    <scope>NUCLEOTIDE SEQUENCE [LARGE SCALE GENOMIC DNA]</scope>
    <source>
        <strain evidence="2 3">JCM 14546</strain>
    </source>
</reference>
<feature type="transmembrane region" description="Helical" evidence="1">
    <location>
        <begin position="195"/>
        <end position="214"/>
    </location>
</feature>
<keyword evidence="1" id="KW-1133">Transmembrane helix</keyword>